<evidence type="ECO:0000256" key="3">
    <source>
        <dbReference type="ARBA" id="ARBA00022519"/>
    </source>
</evidence>
<keyword evidence="10" id="KW-1185">Reference proteome</keyword>
<evidence type="ECO:0000256" key="4">
    <source>
        <dbReference type="ARBA" id="ARBA00022692"/>
    </source>
</evidence>
<protein>
    <submittedName>
        <fullName evidence="9">Intermembrane transport protein PqiB</fullName>
    </submittedName>
</protein>
<evidence type="ECO:0000259" key="8">
    <source>
        <dbReference type="Pfam" id="PF02470"/>
    </source>
</evidence>
<evidence type="ECO:0000256" key="5">
    <source>
        <dbReference type="ARBA" id="ARBA00022989"/>
    </source>
</evidence>
<organism evidence="9 10">
    <name type="scientific">Marinomonas ostreistagni</name>
    <dbReference type="NCBI Taxonomy" id="359209"/>
    <lineage>
        <taxon>Bacteria</taxon>
        <taxon>Pseudomonadati</taxon>
        <taxon>Pseudomonadota</taxon>
        <taxon>Gammaproteobacteria</taxon>
        <taxon>Oceanospirillales</taxon>
        <taxon>Oceanospirillaceae</taxon>
        <taxon>Marinomonas</taxon>
    </lineage>
</organism>
<dbReference type="NCBIfam" id="NF008070">
    <property type="entry name" value="PRK10807.1"/>
    <property type="match status" value="1"/>
</dbReference>
<feature type="domain" description="Mce/MlaD" evidence="8">
    <location>
        <begin position="303"/>
        <end position="399"/>
    </location>
</feature>
<dbReference type="RefSeq" id="WP_199462442.1">
    <property type="nucleotide sequence ID" value="NZ_JAEMUH010000007.1"/>
</dbReference>
<name>A0ABS0ZB16_9GAMM</name>
<evidence type="ECO:0000256" key="2">
    <source>
        <dbReference type="ARBA" id="ARBA00022475"/>
    </source>
</evidence>
<feature type="transmembrane region" description="Helical" evidence="7">
    <location>
        <begin position="28"/>
        <end position="44"/>
    </location>
</feature>
<evidence type="ECO:0000313" key="10">
    <source>
        <dbReference type="Proteomes" id="UP000598488"/>
    </source>
</evidence>
<dbReference type="Gene3D" id="1.20.1170.10">
    <property type="match status" value="1"/>
</dbReference>
<dbReference type="Proteomes" id="UP000598488">
    <property type="component" value="Unassembled WGS sequence"/>
</dbReference>
<keyword evidence="5 7" id="KW-1133">Transmembrane helix</keyword>
<dbReference type="InterPro" id="IPR051800">
    <property type="entry name" value="PqiA-PqiB_transport"/>
</dbReference>
<dbReference type="EMBL" id="JAEMUH010000007">
    <property type="protein sequence ID" value="MBJ7550835.1"/>
    <property type="molecule type" value="Genomic_DNA"/>
</dbReference>
<keyword evidence="4 7" id="KW-0812">Transmembrane</keyword>
<comment type="subcellular location">
    <subcellularLocation>
        <location evidence="1">Cell inner membrane</location>
    </subcellularLocation>
</comment>
<reference evidence="9 10" key="1">
    <citation type="submission" date="2020-12" db="EMBL/GenBank/DDBJ databases">
        <title>Comparative genome analysis of fungal antagonists Marinomonas ostreistagni 398 and M. spartinae 468.</title>
        <authorList>
            <person name="Fields J.L."/>
            <person name="Mavrodi O.V."/>
            <person name="Biber P.D."/>
            <person name="Indest K.J."/>
            <person name="Mavrodi D.V."/>
        </authorList>
    </citation>
    <scope>NUCLEOTIDE SEQUENCE [LARGE SCALE GENOMIC DNA]</scope>
    <source>
        <strain evidence="9 10">USM7</strain>
    </source>
</reference>
<evidence type="ECO:0000256" key="1">
    <source>
        <dbReference type="ARBA" id="ARBA00004533"/>
    </source>
</evidence>
<keyword evidence="3" id="KW-0997">Cell inner membrane</keyword>
<dbReference type="PANTHER" id="PTHR30462:SF2">
    <property type="entry name" value="INTERMEMBRANE TRANSPORT PROTEIN PQIB"/>
    <property type="match status" value="1"/>
</dbReference>
<dbReference type="Pfam" id="PF02470">
    <property type="entry name" value="MlaD"/>
    <property type="match status" value="2"/>
</dbReference>
<sequence>MSESLVSSKDDKTVSPAVIKSNKGISKIWIIPLITLLISAWFVYQELSKKGLEIEIEFETASGLEAGKTQIKIRDVVIGHVETIELKDDSTGVLVTASMDKKAEQFLRSDSRFWVVSPRISLEGISGLQTLLSGSYIDMAPGIRAETSRRFIALNDPPVTPIGTPGIRVFLNSEKSFTAKVGDQVVYRGLAVGRIETVEYDLEKRVARYSAFIEAPFDQLVTSNTRFWNTSGLELELGADGVGVSTPNFESLLAGGITFDEPEGMPPSHEFNHDKVFQIYPSYKSAMSHRFVEKVYFLVLIESSVRGLKEGAPVEYRGLQIGQVEKINIKLDDHKLEVDADSYKIPVLISIQPGRANLTDDTAGRNFVTQQFELWLKNGLKASLKTGSLLTGAVFVDLKHDDKAKGSKIAYVSGYPVIPAVPDEIVQFTDQLSTTLDKINDLPLQGVAQDLRVLLQDLSKSANAFNDASASISSKLTEFDMAQMNETLGNLNELLAKFATEDNGVSSINQTMVEIQNAMRELTPLLQKMNTSPNSLIFKSQVAPDIEPRGAKR</sequence>
<accession>A0ABS0ZB16</accession>
<proteinExistence type="predicted"/>
<evidence type="ECO:0000256" key="6">
    <source>
        <dbReference type="ARBA" id="ARBA00023136"/>
    </source>
</evidence>
<dbReference type="InterPro" id="IPR003399">
    <property type="entry name" value="Mce/MlaD"/>
</dbReference>
<gene>
    <name evidence="9" type="primary">pqiB</name>
    <name evidence="9" type="ORF">JHD44_09095</name>
</gene>
<keyword evidence="2" id="KW-1003">Cell membrane</keyword>
<evidence type="ECO:0000313" key="9">
    <source>
        <dbReference type="EMBL" id="MBJ7550835.1"/>
    </source>
</evidence>
<feature type="domain" description="Mce/MlaD" evidence="8">
    <location>
        <begin position="51"/>
        <end position="142"/>
    </location>
</feature>
<evidence type="ECO:0000256" key="7">
    <source>
        <dbReference type="SAM" id="Phobius"/>
    </source>
</evidence>
<dbReference type="PANTHER" id="PTHR30462">
    <property type="entry name" value="INTERMEMBRANE TRANSPORT PROTEIN PQIB-RELATED"/>
    <property type="match status" value="1"/>
</dbReference>
<keyword evidence="6 7" id="KW-0472">Membrane</keyword>
<comment type="caution">
    <text evidence="9">The sequence shown here is derived from an EMBL/GenBank/DDBJ whole genome shotgun (WGS) entry which is preliminary data.</text>
</comment>